<sequence>MGLKVGKAFIGEYVGLKESEREGYYEVWWYSTKVGTIDLRNRSIIMGKGC</sequence>
<reference evidence="1" key="1">
    <citation type="submission" date="2019-05" db="EMBL/GenBank/DDBJ databases">
        <authorList>
            <consortium name="Pathogen Informatics"/>
        </authorList>
    </citation>
    <scope>NUCLEOTIDE SEQUENCE [LARGE SCALE GENOMIC DNA]</scope>
    <source>
        <strain evidence="1">NCTC12965</strain>
    </source>
</reference>
<name>A0A4U9TXC2_SERFO</name>
<dbReference type="AlphaFoldDB" id="A0A4U9TXC2"/>
<gene>
    <name evidence="1" type="ORF">NCTC12965_02089</name>
</gene>
<evidence type="ECO:0000313" key="1">
    <source>
        <dbReference type="EMBL" id="VTR24995.1"/>
    </source>
</evidence>
<dbReference type="EMBL" id="CABEEZ010000038">
    <property type="protein sequence ID" value="VTR24995.1"/>
    <property type="molecule type" value="Genomic_DNA"/>
</dbReference>
<accession>A0A4U9TXC2</accession>
<organism evidence="1">
    <name type="scientific">Serratia fonticola</name>
    <dbReference type="NCBI Taxonomy" id="47917"/>
    <lineage>
        <taxon>Bacteria</taxon>
        <taxon>Pseudomonadati</taxon>
        <taxon>Pseudomonadota</taxon>
        <taxon>Gammaproteobacteria</taxon>
        <taxon>Enterobacterales</taxon>
        <taxon>Yersiniaceae</taxon>
        <taxon>Serratia</taxon>
    </lineage>
</organism>
<proteinExistence type="predicted"/>
<protein>
    <submittedName>
        <fullName evidence="1">Uncharacterized protein</fullName>
    </submittedName>
</protein>